<dbReference type="EMBL" id="JALLAZ020001816">
    <property type="protein sequence ID" value="KAL3762805.1"/>
    <property type="molecule type" value="Genomic_DNA"/>
</dbReference>
<protein>
    <submittedName>
        <fullName evidence="2">Uncharacterized protein</fullName>
    </submittedName>
</protein>
<comment type="caution">
    <text evidence="2">The sequence shown here is derived from an EMBL/GenBank/DDBJ whole genome shotgun (WGS) entry which is preliminary data.</text>
</comment>
<organism evidence="2 3">
    <name type="scientific">Stephanodiscus triporus</name>
    <dbReference type="NCBI Taxonomy" id="2934178"/>
    <lineage>
        <taxon>Eukaryota</taxon>
        <taxon>Sar</taxon>
        <taxon>Stramenopiles</taxon>
        <taxon>Ochrophyta</taxon>
        <taxon>Bacillariophyta</taxon>
        <taxon>Coscinodiscophyceae</taxon>
        <taxon>Thalassiosirophycidae</taxon>
        <taxon>Stephanodiscales</taxon>
        <taxon>Stephanodiscaceae</taxon>
        <taxon>Stephanodiscus</taxon>
    </lineage>
</organism>
<proteinExistence type="predicted"/>
<feature type="coiled-coil region" evidence="1">
    <location>
        <begin position="20"/>
        <end position="68"/>
    </location>
</feature>
<evidence type="ECO:0000256" key="1">
    <source>
        <dbReference type="SAM" id="Coils"/>
    </source>
</evidence>
<keyword evidence="3" id="KW-1185">Reference proteome</keyword>
<dbReference type="AlphaFoldDB" id="A0ABD3MFA3"/>
<dbReference type="Proteomes" id="UP001530315">
    <property type="component" value="Unassembled WGS sequence"/>
</dbReference>
<name>A0ABD3MFA3_9STRA</name>
<accession>A0ABD3MFA3</accession>
<evidence type="ECO:0000313" key="3">
    <source>
        <dbReference type="Proteomes" id="UP001530315"/>
    </source>
</evidence>
<gene>
    <name evidence="2" type="ORF">ACHAW5_008502</name>
</gene>
<reference evidence="2 3" key="1">
    <citation type="submission" date="2024-10" db="EMBL/GenBank/DDBJ databases">
        <title>Updated reference genomes for cyclostephanoid diatoms.</title>
        <authorList>
            <person name="Roberts W.R."/>
            <person name="Alverson A.J."/>
        </authorList>
    </citation>
    <scope>NUCLEOTIDE SEQUENCE [LARGE SCALE GENOMIC DNA]</scope>
    <source>
        <strain evidence="2 3">AJA276-08</strain>
    </source>
</reference>
<keyword evidence="1" id="KW-0175">Coiled coil</keyword>
<feature type="coiled-coil region" evidence="1">
    <location>
        <begin position="92"/>
        <end position="126"/>
    </location>
</feature>
<sequence length="212" mass="24373">MLQDDLCRINAALEDERLNSLAITVKLAAMESRAKELEEQADFKTYELAAIQEECNTLRNQLDEIKENTPPSNQQEELATAKEFEDSLQAYITLLEETLSAGENDLEVARQQAEEYKKRYDEVAAVAVERQLEQQIAIESLDRERIDHATETTRLREELSTLQTMNHASLAEMKLKAESSTEIIVAMTVELQNTRNELDVYRHKHRSQGLKY</sequence>
<evidence type="ECO:0000313" key="2">
    <source>
        <dbReference type="EMBL" id="KAL3762805.1"/>
    </source>
</evidence>